<dbReference type="AlphaFoldDB" id="A0A7J6EXV3"/>
<evidence type="ECO:0000313" key="4">
    <source>
        <dbReference type="Proteomes" id="UP000583929"/>
    </source>
</evidence>
<dbReference type="EMBL" id="JAATIQ010000300">
    <property type="protein sequence ID" value="KAF4363252.1"/>
    <property type="molecule type" value="Genomic_DNA"/>
</dbReference>
<evidence type="ECO:0000313" key="3">
    <source>
        <dbReference type="Proteomes" id="UP000525078"/>
    </source>
</evidence>
<proteinExistence type="predicted"/>
<evidence type="ECO:0000313" key="1">
    <source>
        <dbReference type="EMBL" id="KAF4360106.1"/>
    </source>
</evidence>
<comment type="caution">
    <text evidence="2">The sequence shown here is derived from an EMBL/GenBank/DDBJ whole genome shotgun (WGS) entry which is preliminary data.</text>
</comment>
<dbReference type="Proteomes" id="UP000525078">
    <property type="component" value="Unassembled WGS sequence"/>
</dbReference>
<keyword evidence="4" id="KW-1185">Reference proteome</keyword>
<name>A0A7J6EXV3_CANSA</name>
<accession>A0A7J6EXV3</accession>
<evidence type="ECO:0000313" key="2">
    <source>
        <dbReference type="EMBL" id="KAF4363252.1"/>
    </source>
</evidence>
<organism evidence="2 4">
    <name type="scientific">Cannabis sativa</name>
    <name type="common">Hemp</name>
    <name type="synonym">Marijuana</name>
    <dbReference type="NCBI Taxonomy" id="3483"/>
    <lineage>
        <taxon>Eukaryota</taxon>
        <taxon>Viridiplantae</taxon>
        <taxon>Streptophyta</taxon>
        <taxon>Embryophyta</taxon>
        <taxon>Tracheophyta</taxon>
        <taxon>Spermatophyta</taxon>
        <taxon>Magnoliopsida</taxon>
        <taxon>eudicotyledons</taxon>
        <taxon>Gunneridae</taxon>
        <taxon>Pentapetalae</taxon>
        <taxon>rosids</taxon>
        <taxon>fabids</taxon>
        <taxon>Rosales</taxon>
        <taxon>Cannabaceae</taxon>
        <taxon>Cannabis</taxon>
    </lineage>
</organism>
<dbReference type="EMBL" id="JAATIP010000208">
    <property type="protein sequence ID" value="KAF4360106.1"/>
    <property type="molecule type" value="Genomic_DNA"/>
</dbReference>
<sequence length="181" mass="20875">MGDELSAGILDREGLRWGRLKSLLQILSSSSPTPYPPTSTQSGQDQKWNDYEFLILMSRMVQNGEEKAQVECYQALRRRECQSIPTEDERRALGFKWVKEEEEGEGMSWFISNLSIEIIFTVKLSQLDCPSLFGAMITTVDCTLRNLFQIRENYVEYDSSSTNCFQFEIEGASRRLKLFVN</sequence>
<dbReference type="Proteomes" id="UP000583929">
    <property type="component" value="Unassembled WGS sequence"/>
</dbReference>
<reference evidence="3 4" key="1">
    <citation type="journal article" date="2020" name="bioRxiv">
        <title>Sequence and annotation of 42 cannabis genomes reveals extensive copy number variation in cannabinoid synthesis and pathogen resistance genes.</title>
        <authorList>
            <person name="Mckernan K.J."/>
            <person name="Helbert Y."/>
            <person name="Kane L.T."/>
            <person name="Ebling H."/>
            <person name="Zhang L."/>
            <person name="Liu B."/>
            <person name="Eaton Z."/>
            <person name="Mclaughlin S."/>
            <person name="Kingan S."/>
            <person name="Baybayan P."/>
            <person name="Concepcion G."/>
            <person name="Jordan M."/>
            <person name="Riva A."/>
            <person name="Barbazuk W."/>
            <person name="Harkins T."/>
        </authorList>
    </citation>
    <scope>NUCLEOTIDE SEQUENCE [LARGE SCALE GENOMIC DNA]</scope>
    <source>
        <strain evidence="3 4">cv. Jamaican Lion 4</strain>
        <strain evidence="2">Father</strain>
        <strain evidence="1">Mother</strain>
        <tissue evidence="2">Leaf</tissue>
    </source>
</reference>
<protein>
    <submittedName>
        <fullName evidence="2">Uncharacterized protein</fullName>
    </submittedName>
</protein>
<gene>
    <name evidence="1" type="ORF">F8388_015975</name>
    <name evidence="2" type="ORF">G4B88_016006</name>
</gene>